<dbReference type="GO" id="GO:0003735">
    <property type="term" value="F:structural constituent of ribosome"/>
    <property type="evidence" value="ECO:0007669"/>
    <property type="project" value="InterPro"/>
</dbReference>
<comment type="similarity">
    <text evidence="1">Belongs to the universal ribosomal protein uL13 family.</text>
</comment>
<dbReference type="PANTHER" id="PTHR11545:SF2">
    <property type="entry name" value="LARGE RIBOSOMAL SUBUNIT PROTEIN UL13M"/>
    <property type="match status" value="1"/>
</dbReference>
<proteinExistence type="inferred from homology"/>
<sequence>MIFNAKKQRLGRLASQVAKLLINGEKVEINNISEIEQTSKNKIYYSHSGYPGGFKKRTYQELGPKKAFEKAVFGMLPKNKLRRQRIKNLIIHD</sequence>
<evidence type="ECO:0000256" key="4">
    <source>
        <dbReference type="ARBA" id="ARBA00035499"/>
    </source>
</evidence>
<dbReference type="CDD" id="cd00392">
    <property type="entry name" value="Ribosomal_L13"/>
    <property type="match status" value="1"/>
</dbReference>
<dbReference type="GO" id="GO:0017148">
    <property type="term" value="P:negative regulation of translation"/>
    <property type="evidence" value="ECO:0007669"/>
    <property type="project" value="TreeGrafter"/>
</dbReference>
<keyword evidence="2" id="KW-0689">Ribosomal protein</keyword>
<reference evidence="5 6" key="1">
    <citation type="submission" date="2017-09" db="EMBL/GenBank/DDBJ databases">
        <title>Depth-based differentiation of microbial function through sediment-hosted aquifers and enrichment of novel symbionts in the deep terrestrial subsurface.</title>
        <authorList>
            <person name="Probst A.J."/>
            <person name="Ladd B."/>
            <person name="Jarett J.K."/>
            <person name="Geller-Mcgrath D.E."/>
            <person name="Sieber C.M."/>
            <person name="Emerson J.B."/>
            <person name="Anantharaman K."/>
            <person name="Thomas B.C."/>
            <person name="Malmstrom R."/>
            <person name="Stieglmeier M."/>
            <person name="Klingl A."/>
            <person name="Woyke T."/>
            <person name="Ryan C.M."/>
            <person name="Banfield J.F."/>
        </authorList>
    </citation>
    <scope>NUCLEOTIDE SEQUENCE [LARGE SCALE GENOMIC DNA]</scope>
    <source>
        <strain evidence="5">CG23_combo_of_CG06-09_8_20_14_all_37_13</strain>
    </source>
</reference>
<accession>A0A2G9YDF3</accession>
<dbReference type="GO" id="GO:0005840">
    <property type="term" value="C:ribosome"/>
    <property type="evidence" value="ECO:0007669"/>
    <property type="project" value="UniProtKB-KW"/>
</dbReference>
<dbReference type="InterPro" id="IPR036899">
    <property type="entry name" value="Ribosomal_uL13_sf"/>
</dbReference>
<dbReference type="GO" id="GO:1990904">
    <property type="term" value="C:ribonucleoprotein complex"/>
    <property type="evidence" value="ECO:0007669"/>
    <property type="project" value="UniProtKB-KW"/>
</dbReference>
<dbReference type="Pfam" id="PF00572">
    <property type="entry name" value="Ribosomal_L13"/>
    <property type="match status" value="1"/>
</dbReference>
<dbReference type="InterPro" id="IPR005822">
    <property type="entry name" value="Ribosomal_uL13"/>
</dbReference>
<dbReference type="GO" id="GO:0006412">
    <property type="term" value="P:translation"/>
    <property type="evidence" value="ECO:0007669"/>
    <property type="project" value="InterPro"/>
</dbReference>
<dbReference type="Proteomes" id="UP000231480">
    <property type="component" value="Unassembled WGS sequence"/>
</dbReference>
<dbReference type="Gene3D" id="3.90.1180.10">
    <property type="entry name" value="Ribosomal protein L13"/>
    <property type="match status" value="1"/>
</dbReference>
<name>A0A2G9YDF3_9BACT</name>
<evidence type="ECO:0000256" key="2">
    <source>
        <dbReference type="ARBA" id="ARBA00022980"/>
    </source>
</evidence>
<dbReference type="AlphaFoldDB" id="A0A2G9YDF3"/>
<protein>
    <recommendedName>
        <fullName evidence="4">50S ribosomal protein L13</fullName>
    </recommendedName>
</protein>
<organism evidence="5 6">
    <name type="scientific">Candidatus Portnoybacteria bacterium CG23_combo_of_CG06-09_8_20_14_all_37_13</name>
    <dbReference type="NCBI Taxonomy" id="1974819"/>
    <lineage>
        <taxon>Bacteria</taxon>
        <taxon>Candidatus Portnoyibacteriota</taxon>
    </lineage>
</organism>
<comment type="caution">
    <text evidence="5">The sequence shown here is derived from an EMBL/GenBank/DDBJ whole genome shotgun (WGS) entry which is preliminary data.</text>
</comment>
<dbReference type="SUPFAM" id="SSF52161">
    <property type="entry name" value="Ribosomal protein L13"/>
    <property type="match status" value="1"/>
</dbReference>
<keyword evidence="3" id="KW-0687">Ribonucleoprotein</keyword>
<evidence type="ECO:0000256" key="1">
    <source>
        <dbReference type="ARBA" id="ARBA00006227"/>
    </source>
</evidence>
<dbReference type="PANTHER" id="PTHR11545">
    <property type="entry name" value="RIBOSOMAL PROTEIN L13"/>
    <property type="match status" value="1"/>
</dbReference>
<dbReference type="GO" id="GO:0003729">
    <property type="term" value="F:mRNA binding"/>
    <property type="evidence" value="ECO:0007669"/>
    <property type="project" value="TreeGrafter"/>
</dbReference>
<dbReference type="InterPro" id="IPR005823">
    <property type="entry name" value="Ribosomal_uL13_bac-type"/>
</dbReference>
<evidence type="ECO:0000313" key="6">
    <source>
        <dbReference type="Proteomes" id="UP000231480"/>
    </source>
</evidence>
<evidence type="ECO:0000313" key="5">
    <source>
        <dbReference type="EMBL" id="PIP17212.1"/>
    </source>
</evidence>
<dbReference type="PIRSF" id="PIRSF002181">
    <property type="entry name" value="Ribosomal_L13"/>
    <property type="match status" value="1"/>
</dbReference>
<dbReference type="EMBL" id="PCRH01000025">
    <property type="protein sequence ID" value="PIP17212.1"/>
    <property type="molecule type" value="Genomic_DNA"/>
</dbReference>
<evidence type="ECO:0000256" key="3">
    <source>
        <dbReference type="ARBA" id="ARBA00023274"/>
    </source>
</evidence>
<gene>
    <name evidence="5" type="ORF">COX44_01180</name>
</gene>